<name>A0ABS9U5V2_9MICC</name>
<evidence type="ECO:0000313" key="1">
    <source>
        <dbReference type="EMBL" id="MCH6472074.1"/>
    </source>
</evidence>
<dbReference type="RefSeq" id="WP_241055989.1">
    <property type="nucleotide sequence ID" value="NZ_JAKZBV010000001.1"/>
</dbReference>
<reference evidence="1 2" key="1">
    <citation type="submission" date="2022-03" db="EMBL/GenBank/DDBJ databases">
        <title>Sinomonas sp. isolated from a soil.</title>
        <authorList>
            <person name="Han J."/>
            <person name="Kim D.-U."/>
        </authorList>
    </citation>
    <scope>NUCLEOTIDE SEQUENCE [LARGE SCALE GENOMIC DNA]</scope>
    <source>
        <strain evidence="1 2">5-5</strain>
    </source>
</reference>
<dbReference type="EMBL" id="JAKZBV010000001">
    <property type="protein sequence ID" value="MCH6472074.1"/>
    <property type="molecule type" value="Genomic_DNA"/>
</dbReference>
<protein>
    <submittedName>
        <fullName evidence="1">Uncharacterized protein</fullName>
    </submittedName>
</protein>
<organism evidence="1 2">
    <name type="scientific">Sinomonas terrae</name>
    <dbReference type="NCBI Taxonomy" id="2908838"/>
    <lineage>
        <taxon>Bacteria</taxon>
        <taxon>Bacillati</taxon>
        <taxon>Actinomycetota</taxon>
        <taxon>Actinomycetes</taxon>
        <taxon>Micrococcales</taxon>
        <taxon>Micrococcaceae</taxon>
        <taxon>Sinomonas</taxon>
    </lineage>
</organism>
<accession>A0ABS9U5V2</accession>
<dbReference type="Proteomes" id="UP001202922">
    <property type="component" value="Unassembled WGS sequence"/>
</dbReference>
<evidence type="ECO:0000313" key="2">
    <source>
        <dbReference type="Proteomes" id="UP001202922"/>
    </source>
</evidence>
<sequence>MTLYLAKDLNRWLAEHHWASGLSYQDIVLDAVNWAAAGDRLTEIFSPDSSTVPLNDIFARPRVPSRPSLGPAEAETRAVRFHRNHMKVIDRLAGTWTGGNRNALLVDALTAYREAHRGHDGQGSV</sequence>
<comment type="caution">
    <text evidence="1">The sequence shown here is derived from an EMBL/GenBank/DDBJ whole genome shotgun (WGS) entry which is preliminary data.</text>
</comment>
<keyword evidence="2" id="KW-1185">Reference proteome</keyword>
<proteinExistence type="predicted"/>
<gene>
    <name evidence="1" type="ORF">L0M17_19230</name>
</gene>